<feature type="domain" description="PGG" evidence="3">
    <location>
        <begin position="681"/>
        <end position="792"/>
    </location>
</feature>
<sequence>MENGRQPKLTIALTNTTDVLIPVNGQSEENNTNGDRAEYGAETGSDRQDSMNGLSSRFLLASSHEPSITVDFELLWRLRKYLVMLAILAVSVTYNAGLTPPGGFRTKNTTNGRDAGEPLLRVYFFPRYEVFFYCNATAFAASLVLIILLLSKSVTRQNLWLRSMQFTMILDLFSLMGAYAAGSCRAVKSSIYIWVLVVAVFIYVGIHILICTRIFPKWLKERIQMLLQKILAKWGAHEENRSNDQKRNIEEARKFILTLATFSATITYQAGLSPPGGFWTEGSSRPATPILRSNYLLRYNFFMSCNATSFVASLVTIMLLLSPELSMHGIRSKAVIVCVVADLLGLIGAYAAGSCRDIAVSFYVMSVSIIVLTCFVVLAGILVYKPVADWLQKIKPDTLTCIGTIGRVFSLDFKRNRSIDREQENSQANHLQTVLEPDAQVKENALQSINIEEGESHAKNQPSGECQSANSEEAVPDSDHPSASYQQSMCSTDVVCNLQGQSIDDQAQPTAEESISNTQDPSEKSQHATNYKDAMHQSADNQQDANTKENSSSINDFKTLKDGISDPEPQSADSHQVTDIKEQSAMTNNLNTIDTKGSMPDHDNRSTDSQHVINKMEQSSSTDEPWTVVTPEKKVSPNVPVEHSEIEAAEDNKIAPHVENGYIDKNEGSPNEDGDRNQTAKHLKKCRTYLLLLAILAVSLTYQSGLNPPGGFWTRHEDYHSSGDHILEDTHHPRYIAFFYLNAIAFVASVVMIIMLLNKRMANKVIKRRALQIAMIVILLSLTGAYVMGSCRKTKNSVYISVMVLLVLAYVGIHVLIAIHVIPEGWKRQVAEKLNRLSCRHLWSPLHGNNQTGHGNEKDWERRRNLLLILSILAATVTYQAGMNPPGGVWSDDKDINRTLTGNPVLQENNLRRYNVFYYSNSVSFVSSVVITILLVNKGSCEHGMKFYALRVCLAAGLVGLLIAYAAGSCRKAKQSIYLIIVAVAVLISLMIQVFIMSSTYDKLGRPLCKCMESLLEWIFQTKDVRQDSGSEIQGNPDPGDKSERKRHKYLMLLAILAASITYQAGLNPPGGFWSDDSSDPPKHKAGDPVLHNIHPHRYKAFFCFNAFAFMSSIVVIMLLLNKSVREKNVPLEVLHLIMILDLLALMTAFAAGSCRKFRTSVYVYGLVIGVTIYLLLVTILASSIAKCLRSRKISHSASEDDSDTLSLHIHRAVGRRWRPARRGEIRVGGPRLTQADGTKRETPPARLLFDGMPHRPTVQAPASCARQVFEPMPRRGGWGGIPGHRPLQLRSSTRLRTQKLQEFRRARRVLRGGHDHVQACRDEARRPAFLADGLNICRSVEAVCASCPADLDVNAVSLMSNEVTLRRLPDFLLVAAVNERIKNS</sequence>
<evidence type="ECO:0000313" key="4">
    <source>
        <dbReference type="EnsemblPlants" id="OGLUM06G12340.1"/>
    </source>
</evidence>
<feature type="compositionally biased region" description="Basic and acidic residues" evidence="1">
    <location>
        <begin position="35"/>
        <end position="49"/>
    </location>
</feature>
<proteinExistence type="predicted"/>
<reference evidence="4" key="1">
    <citation type="submission" date="2015-04" db="UniProtKB">
        <authorList>
            <consortium name="EnsemblPlants"/>
        </authorList>
    </citation>
    <scope>IDENTIFICATION</scope>
</reference>
<evidence type="ECO:0000313" key="5">
    <source>
        <dbReference type="Proteomes" id="UP000026961"/>
    </source>
</evidence>
<dbReference type="GO" id="GO:0016020">
    <property type="term" value="C:membrane"/>
    <property type="evidence" value="ECO:0007669"/>
    <property type="project" value="TreeGrafter"/>
</dbReference>
<feature type="transmembrane region" description="Helical" evidence="2">
    <location>
        <begin position="800"/>
        <end position="822"/>
    </location>
</feature>
<dbReference type="PANTHER" id="PTHR24177:SF43">
    <property type="entry name" value="OS06G0292100 PROTEIN"/>
    <property type="match status" value="1"/>
</dbReference>
<feature type="transmembrane region" description="Helical" evidence="2">
    <location>
        <begin position="916"/>
        <end position="936"/>
    </location>
</feature>
<feature type="transmembrane region" description="Helical" evidence="2">
    <location>
        <begin position="358"/>
        <end position="384"/>
    </location>
</feature>
<feature type="transmembrane region" description="Helical" evidence="2">
    <location>
        <begin position="1164"/>
        <end position="1186"/>
    </location>
</feature>
<dbReference type="HOGENOM" id="CLU_007110_1_1_1"/>
<evidence type="ECO:0000256" key="2">
    <source>
        <dbReference type="SAM" id="Phobius"/>
    </source>
</evidence>
<feature type="transmembrane region" description="Helical" evidence="2">
    <location>
        <begin position="948"/>
        <end position="965"/>
    </location>
</feature>
<evidence type="ECO:0000256" key="1">
    <source>
        <dbReference type="SAM" id="MobiDB-lite"/>
    </source>
</evidence>
<feature type="transmembrane region" description="Helical" evidence="2">
    <location>
        <begin position="1134"/>
        <end position="1152"/>
    </location>
</feature>
<feature type="transmembrane region" description="Helical" evidence="2">
    <location>
        <begin position="1050"/>
        <end position="1067"/>
    </location>
</feature>
<feature type="transmembrane region" description="Helical" evidence="2">
    <location>
        <begin position="686"/>
        <end position="705"/>
    </location>
</feature>
<feature type="compositionally biased region" description="Basic and acidic residues" evidence="1">
    <location>
        <begin position="660"/>
        <end position="678"/>
    </location>
</feature>
<feature type="transmembrane region" description="Helical" evidence="2">
    <location>
        <begin position="866"/>
        <end position="883"/>
    </location>
</feature>
<feature type="domain" description="PGG" evidence="3">
    <location>
        <begin position="1043"/>
        <end position="1156"/>
    </location>
</feature>
<keyword evidence="5" id="KW-1185">Reference proteome</keyword>
<feature type="domain" description="PGG" evidence="3">
    <location>
        <begin position="858"/>
        <end position="971"/>
    </location>
</feature>
<feature type="transmembrane region" description="Helical" evidence="2">
    <location>
        <begin position="1099"/>
        <end position="1122"/>
    </location>
</feature>
<feature type="transmembrane region" description="Helical" evidence="2">
    <location>
        <begin position="81"/>
        <end position="98"/>
    </location>
</feature>
<feature type="region of interest" description="Disordered" evidence="1">
    <location>
        <begin position="615"/>
        <end position="640"/>
    </location>
</feature>
<feature type="transmembrane region" description="Helical" evidence="2">
    <location>
        <begin position="159"/>
        <end position="179"/>
    </location>
</feature>
<dbReference type="Pfam" id="PF13962">
    <property type="entry name" value="PGG"/>
    <property type="match status" value="5"/>
</dbReference>
<protein>
    <recommendedName>
        <fullName evidence="3">PGG domain-containing protein</fullName>
    </recommendedName>
</protein>
<feature type="domain" description="PGG" evidence="3">
    <location>
        <begin position="75"/>
        <end position="185"/>
    </location>
</feature>
<feature type="region of interest" description="Disordered" evidence="1">
    <location>
        <begin position="660"/>
        <end position="679"/>
    </location>
</feature>
<feature type="transmembrane region" description="Helical" evidence="2">
    <location>
        <begin position="255"/>
        <end position="272"/>
    </location>
</feature>
<feature type="transmembrane region" description="Helical" evidence="2">
    <location>
        <begin position="301"/>
        <end position="322"/>
    </location>
</feature>
<feature type="transmembrane region" description="Helical" evidence="2">
    <location>
        <begin position="191"/>
        <end position="215"/>
    </location>
</feature>
<feature type="transmembrane region" description="Helical" evidence="2">
    <location>
        <begin position="735"/>
        <end position="758"/>
    </location>
</feature>
<keyword evidence="2" id="KW-1133">Transmembrane helix</keyword>
<name>A0A0E0A8C5_9ORYZ</name>
<reference evidence="4" key="2">
    <citation type="submission" date="2018-05" db="EMBL/GenBank/DDBJ databases">
        <title>OgluRS3 (Oryza glumaepatula Reference Sequence Version 3).</title>
        <authorList>
            <person name="Zhang J."/>
            <person name="Kudrna D."/>
            <person name="Lee S."/>
            <person name="Talag J."/>
            <person name="Welchert J."/>
            <person name="Wing R.A."/>
        </authorList>
    </citation>
    <scope>NUCLEOTIDE SEQUENCE [LARGE SCALE GENOMIC DNA]</scope>
</reference>
<feature type="compositionally biased region" description="Polar residues" evidence="1">
    <location>
        <begin position="459"/>
        <end position="471"/>
    </location>
</feature>
<feature type="transmembrane region" description="Helical" evidence="2">
    <location>
        <begin position="977"/>
        <end position="996"/>
    </location>
</feature>
<dbReference type="PANTHER" id="PTHR24177">
    <property type="entry name" value="CASKIN"/>
    <property type="match status" value="1"/>
</dbReference>
<organism evidence="4">
    <name type="scientific">Oryza glumipatula</name>
    <dbReference type="NCBI Taxonomy" id="40148"/>
    <lineage>
        <taxon>Eukaryota</taxon>
        <taxon>Viridiplantae</taxon>
        <taxon>Streptophyta</taxon>
        <taxon>Embryophyta</taxon>
        <taxon>Tracheophyta</taxon>
        <taxon>Spermatophyta</taxon>
        <taxon>Magnoliopsida</taxon>
        <taxon>Liliopsida</taxon>
        <taxon>Poales</taxon>
        <taxon>Poaceae</taxon>
        <taxon>BOP clade</taxon>
        <taxon>Oryzoideae</taxon>
        <taxon>Oryzeae</taxon>
        <taxon>Oryzinae</taxon>
        <taxon>Oryza</taxon>
    </lineage>
</organism>
<feature type="compositionally biased region" description="Polar residues" evidence="1">
    <location>
        <begin position="538"/>
        <end position="556"/>
    </location>
</feature>
<feature type="compositionally biased region" description="Polar residues" evidence="1">
    <location>
        <begin position="24"/>
        <end position="34"/>
    </location>
</feature>
<feature type="transmembrane region" description="Helical" evidence="2">
    <location>
        <begin position="770"/>
        <end position="788"/>
    </location>
</feature>
<evidence type="ECO:0000259" key="3">
    <source>
        <dbReference type="Pfam" id="PF13962"/>
    </source>
</evidence>
<dbReference type="EnsemblPlants" id="OGLUM06G12340.1">
    <property type="protein sequence ID" value="OGLUM06G12340.1"/>
    <property type="gene ID" value="OGLUM06G12340"/>
</dbReference>
<keyword evidence="2" id="KW-0472">Membrane</keyword>
<dbReference type="Gramene" id="OGLUM06G12340.1">
    <property type="protein sequence ID" value="OGLUM06G12340.1"/>
    <property type="gene ID" value="OGLUM06G12340"/>
</dbReference>
<feature type="domain" description="PGG" evidence="3">
    <location>
        <begin position="248"/>
        <end position="356"/>
    </location>
</feature>
<feature type="transmembrane region" description="Helical" evidence="2">
    <location>
        <begin position="334"/>
        <end position="352"/>
    </location>
</feature>
<dbReference type="Proteomes" id="UP000026961">
    <property type="component" value="Chromosome 6"/>
</dbReference>
<feature type="region of interest" description="Disordered" evidence="1">
    <location>
        <begin position="24"/>
        <end position="50"/>
    </location>
</feature>
<feature type="region of interest" description="Disordered" evidence="1">
    <location>
        <begin position="504"/>
        <end position="585"/>
    </location>
</feature>
<feature type="compositionally biased region" description="Polar residues" evidence="1">
    <location>
        <begin position="615"/>
        <end position="624"/>
    </location>
</feature>
<dbReference type="eggNOG" id="KOG0504">
    <property type="taxonomic scope" value="Eukaryota"/>
</dbReference>
<feature type="region of interest" description="Disordered" evidence="1">
    <location>
        <begin position="455"/>
        <end position="486"/>
    </location>
</feature>
<dbReference type="STRING" id="40148.A0A0E0A8C5"/>
<feature type="transmembrane region" description="Helical" evidence="2">
    <location>
        <begin position="130"/>
        <end position="150"/>
    </location>
</feature>
<accession>A0A0E0A8C5</accession>
<dbReference type="InterPro" id="IPR026961">
    <property type="entry name" value="PGG_dom"/>
</dbReference>
<feature type="compositionally biased region" description="Polar residues" evidence="1">
    <location>
        <begin position="504"/>
        <end position="520"/>
    </location>
</feature>
<keyword evidence="2" id="KW-0812">Transmembrane</keyword>